<keyword evidence="2" id="KW-1185">Reference proteome</keyword>
<dbReference type="Proteomes" id="UP000887581">
    <property type="component" value="Unplaced"/>
</dbReference>
<dbReference type="WBParaSite" id="sdigi.contig253.g6710.t1">
    <property type="protein sequence ID" value="sdigi.contig253.g6710.t1"/>
    <property type="gene ID" value="sdigi.contig253.g6710"/>
</dbReference>
<evidence type="ECO:0000313" key="2">
    <source>
        <dbReference type="Proteomes" id="UP000887581"/>
    </source>
</evidence>
<protein>
    <submittedName>
        <fullName evidence="3">Uncharacterized protein</fullName>
    </submittedName>
</protein>
<proteinExistence type="predicted"/>
<accession>A0A915PU09</accession>
<feature type="transmembrane region" description="Helical" evidence="1">
    <location>
        <begin position="16"/>
        <end position="36"/>
    </location>
</feature>
<evidence type="ECO:0000256" key="1">
    <source>
        <dbReference type="SAM" id="Phobius"/>
    </source>
</evidence>
<name>A0A915PU09_9BILA</name>
<reference evidence="3" key="1">
    <citation type="submission" date="2022-11" db="UniProtKB">
        <authorList>
            <consortium name="WormBaseParasite"/>
        </authorList>
    </citation>
    <scope>IDENTIFICATION</scope>
</reference>
<sequence length="197" mass="22842">MFQLLSPIPSLHFEQLLILIRSIFLILLLFSAKAIFAISICSEPEMACGAQLRSYPLLKSKENSDWNGESSMRDIPLYDEFFPPVHKFDLSKTANLTGERICECPNATSCHMDDEKRIIKLDEMVTLIFCNRVDDIFRRSCHGKRSLIRVVGRIHESGEALTSVMQTFLFCKCDRGYHRIRVEAWLNHLYAFIYRCL</sequence>
<keyword evidence="1" id="KW-0812">Transmembrane</keyword>
<evidence type="ECO:0000313" key="3">
    <source>
        <dbReference type="WBParaSite" id="sdigi.contig253.g6710.t1"/>
    </source>
</evidence>
<dbReference type="AlphaFoldDB" id="A0A915PU09"/>
<keyword evidence="1" id="KW-1133">Transmembrane helix</keyword>
<keyword evidence="1" id="KW-0472">Membrane</keyword>
<organism evidence="2 3">
    <name type="scientific">Setaria digitata</name>
    <dbReference type="NCBI Taxonomy" id="48799"/>
    <lineage>
        <taxon>Eukaryota</taxon>
        <taxon>Metazoa</taxon>
        <taxon>Ecdysozoa</taxon>
        <taxon>Nematoda</taxon>
        <taxon>Chromadorea</taxon>
        <taxon>Rhabditida</taxon>
        <taxon>Spirurina</taxon>
        <taxon>Spiruromorpha</taxon>
        <taxon>Filarioidea</taxon>
        <taxon>Setariidae</taxon>
        <taxon>Setaria</taxon>
    </lineage>
</organism>